<feature type="region of interest" description="Disordered" evidence="3">
    <location>
        <begin position="213"/>
        <end position="232"/>
    </location>
</feature>
<proteinExistence type="inferred from homology"/>
<dbReference type="InterPro" id="IPR002825">
    <property type="entry name" value="Pept_S49_ser-pept_pro"/>
</dbReference>
<dbReference type="CDD" id="cd07016">
    <property type="entry name" value="S14_ClpP_1"/>
    <property type="match status" value="1"/>
</dbReference>
<evidence type="ECO:0000256" key="3">
    <source>
        <dbReference type="SAM" id="MobiDB-lite"/>
    </source>
</evidence>
<gene>
    <name evidence="4" type="ORF">GTW51_19035</name>
</gene>
<dbReference type="GO" id="GO:0004176">
    <property type="term" value="F:ATP-dependent peptidase activity"/>
    <property type="evidence" value="ECO:0007669"/>
    <property type="project" value="InterPro"/>
</dbReference>
<evidence type="ECO:0000313" key="5">
    <source>
        <dbReference type="Proteomes" id="UP000476332"/>
    </source>
</evidence>
<dbReference type="Pfam" id="PF00574">
    <property type="entry name" value="CLP_protease"/>
    <property type="match status" value="1"/>
</dbReference>
<reference evidence="4 5" key="1">
    <citation type="submission" date="2020-01" db="EMBL/GenBank/DDBJ databases">
        <title>Genomes of bacteria type strains.</title>
        <authorList>
            <person name="Chen J."/>
            <person name="Zhu S."/>
            <person name="Chen J."/>
        </authorList>
    </citation>
    <scope>NUCLEOTIDE SEQUENCE [LARGE SCALE GENOMIC DNA]</scope>
    <source>
        <strain evidence="4 5">KCTC 52919</strain>
    </source>
</reference>
<dbReference type="SUPFAM" id="SSF52096">
    <property type="entry name" value="ClpP/crotonase"/>
    <property type="match status" value="1"/>
</dbReference>
<dbReference type="PANTHER" id="PTHR35984">
    <property type="entry name" value="PERIPLASMIC SERINE PROTEASE"/>
    <property type="match status" value="1"/>
</dbReference>
<dbReference type="AlphaFoldDB" id="A0A6L9MLL2"/>
<keyword evidence="5" id="KW-1185">Reference proteome</keyword>
<dbReference type="GO" id="GO:0016020">
    <property type="term" value="C:membrane"/>
    <property type="evidence" value="ECO:0007669"/>
    <property type="project" value="InterPro"/>
</dbReference>
<sequence>MACILNGSDLHLVGAVGFDIFDDYFTHADVLLAFARAGRDSDLTIHLNSPGGFTDQGEGIANAIKMRAGKTTVVVTGVAMSAATIIACAADEIVMCQGALWMVHEPQITLFFADSKGVESAAQYQRLVLDAYAEVYVERTGKTDGEVRAWMSATTYFGADEAIEAGFADRKSADVIDFAEAAPAFPYADQKIFAHAPDRLVARAREKDWTLRAAKQPTASAAATPGQSQEIPMTDKDRADALAAEIETLKAEMKASKDADTTASLQEELETLRAEKQARENTDAIMALEEAKGREPQAKALADAGVKAEAAKAILAASGKVEAENEPRRLNGQGLTGKTSPTTAQAPSMVANMRKLLGQKEVA</sequence>
<evidence type="ECO:0000256" key="1">
    <source>
        <dbReference type="ARBA" id="ARBA00007039"/>
    </source>
</evidence>
<evidence type="ECO:0000313" key="4">
    <source>
        <dbReference type="EMBL" id="NDV88794.1"/>
    </source>
</evidence>
<feature type="compositionally biased region" description="Polar residues" evidence="3">
    <location>
        <begin position="336"/>
        <end position="346"/>
    </location>
</feature>
<accession>A0A6L9MLL2</accession>
<dbReference type="PANTHER" id="PTHR35984:SF1">
    <property type="entry name" value="PERIPLASMIC SERINE PROTEASE"/>
    <property type="match status" value="1"/>
</dbReference>
<dbReference type="EMBL" id="JAAAMJ010000020">
    <property type="protein sequence ID" value="NDV88794.1"/>
    <property type="molecule type" value="Genomic_DNA"/>
</dbReference>
<name>A0A6L9MLL2_9HYPH</name>
<dbReference type="InterPro" id="IPR029045">
    <property type="entry name" value="ClpP/crotonase-like_dom_sf"/>
</dbReference>
<dbReference type="InterPro" id="IPR001907">
    <property type="entry name" value="ClpP"/>
</dbReference>
<dbReference type="GO" id="GO:0004252">
    <property type="term" value="F:serine-type endopeptidase activity"/>
    <property type="evidence" value="ECO:0007669"/>
    <property type="project" value="InterPro"/>
</dbReference>
<feature type="region of interest" description="Disordered" evidence="3">
    <location>
        <begin position="320"/>
        <end position="346"/>
    </location>
</feature>
<dbReference type="Gene3D" id="3.90.226.10">
    <property type="entry name" value="2-enoyl-CoA Hydratase, Chain A, domain 1"/>
    <property type="match status" value="1"/>
</dbReference>
<dbReference type="RefSeq" id="WP_163045644.1">
    <property type="nucleotide sequence ID" value="NZ_JAAAMJ010000020.1"/>
</dbReference>
<protein>
    <recommendedName>
        <fullName evidence="6">ATP-dependent Clp protease proteolytic subunit</fullName>
    </recommendedName>
</protein>
<comment type="caution">
    <text evidence="4">The sequence shown here is derived from an EMBL/GenBank/DDBJ whole genome shotgun (WGS) entry which is preliminary data.</text>
</comment>
<feature type="compositionally biased region" description="Low complexity" evidence="3">
    <location>
        <begin position="213"/>
        <end position="225"/>
    </location>
</feature>
<feature type="coiled-coil region" evidence="2">
    <location>
        <begin position="239"/>
        <end position="282"/>
    </location>
</feature>
<evidence type="ECO:0008006" key="6">
    <source>
        <dbReference type="Google" id="ProtNLM"/>
    </source>
</evidence>
<dbReference type="InterPro" id="IPR023562">
    <property type="entry name" value="ClpP/TepA"/>
</dbReference>
<dbReference type="Proteomes" id="UP000476332">
    <property type="component" value="Unassembled WGS sequence"/>
</dbReference>
<organism evidence="4 5">
    <name type="scientific">Aurantimonas aggregata</name>
    <dbReference type="NCBI Taxonomy" id="2047720"/>
    <lineage>
        <taxon>Bacteria</taxon>
        <taxon>Pseudomonadati</taxon>
        <taxon>Pseudomonadota</taxon>
        <taxon>Alphaproteobacteria</taxon>
        <taxon>Hyphomicrobiales</taxon>
        <taxon>Aurantimonadaceae</taxon>
        <taxon>Aurantimonas</taxon>
    </lineage>
</organism>
<dbReference type="PRINTS" id="PR00127">
    <property type="entry name" value="CLPPROTEASEP"/>
</dbReference>
<evidence type="ECO:0000256" key="2">
    <source>
        <dbReference type="SAM" id="Coils"/>
    </source>
</evidence>
<dbReference type="GO" id="GO:0006508">
    <property type="term" value="P:proteolysis"/>
    <property type="evidence" value="ECO:0007669"/>
    <property type="project" value="InterPro"/>
</dbReference>
<keyword evidence="2" id="KW-0175">Coiled coil</keyword>
<comment type="similarity">
    <text evidence="1">Belongs to the peptidase S14 family.</text>
</comment>